<evidence type="ECO:0000313" key="2">
    <source>
        <dbReference type="Proteomes" id="UP000618754"/>
    </source>
</evidence>
<dbReference type="RefSeq" id="WP_191177465.1">
    <property type="nucleotide sequence ID" value="NZ_JACWMW010000007.1"/>
</dbReference>
<reference evidence="1 2" key="1">
    <citation type="submission" date="2020-09" db="EMBL/GenBank/DDBJ databases">
        <title>Novel species of Mucilaginibacter isolated from a glacier on the Tibetan Plateau.</title>
        <authorList>
            <person name="Liu Q."/>
            <person name="Xin Y.-H."/>
        </authorList>
    </citation>
    <scope>NUCLEOTIDE SEQUENCE [LARGE SCALE GENOMIC DNA]</scope>
    <source>
        <strain evidence="1 2">CGMCC 1.13878</strain>
    </source>
</reference>
<dbReference type="PROSITE" id="PS51257">
    <property type="entry name" value="PROKAR_LIPOPROTEIN"/>
    <property type="match status" value="1"/>
</dbReference>
<evidence type="ECO:0008006" key="3">
    <source>
        <dbReference type="Google" id="ProtNLM"/>
    </source>
</evidence>
<accession>A0ABR7XAN2</accession>
<evidence type="ECO:0000313" key="1">
    <source>
        <dbReference type="EMBL" id="MBD1387619.1"/>
    </source>
</evidence>
<dbReference type="Proteomes" id="UP000618754">
    <property type="component" value="Unassembled WGS sequence"/>
</dbReference>
<organism evidence="1 2">
    <name type="scientific">Mucilaginibacter rigui</name>
    <dbReference type="NCBI Taxonomy" id="534635"/>
    <lineage>
        <taxon>Bacteria</taxon>
        <taxon>Pseudomonadati</taxon>
        <taxon>Bacteroidota</taxon>
        <taxon>Sphingobacteriia</taxon>
        <taxon>Sphingobacteriales</taxon>
        <taxon>Sphingobacteriaceae</taxon>
        <taxon>Mucilaginibacter</taxon>
    </lineage>
</organism>
<dbReference type="EMBL" id="JACWMW010000007">
    <property type="protein sequence ID" value="MBD1387619.1"/>
    <property type="molecule type" value="Genomic_DNA"/>
</dbReference>
<proteinExistence type="predicted"/>
<protein>
    <recommendedName>
        <fullName evidence="3">Lipocalin-like domain-containing protein</fullName>
    </recommendedName>
</protein>
<comment type="caution">
    <text evidence="1">The sequence shown here is derived from an EMBL/GenBank/DDBJ whole genome shotgun (WGS) entry which is preliminary data.</text>
</comment>
<gene>
    <name evidence="1" type="ORF">IDJ75_20205</name>
</gene>
<keyword evidence="2" id="KW-1185">Reference proteome</keyword>
<sequence>MKTKLLILFMGLSVLFVGCKKDKAPEDKLADSKKQIIGTWEIQSTTVTYYDASGKVINTENQEYNKGYKYQLDGTMISLLGSEGDSYAYNITNVGNDIMLNIRNNTVKLAFSNSVTMTWTSEEQGGGNLSYAKAITVIQLTKK</sequence>
<name>A0ABR7XAN2_9SPHI</name>